<feature type="compositionally biased region" description="Basic and acidic residues" evidence="1">
    <location>
        <begin position="68"/>
        <end position="87"/>
    </location>
</feature>
<feature type="compositionally biased region" description="Gly residues" evidence="1">
    <location>
        <begin position="305"/>
        <end position="314"/>
    </location>
</feature>
<dbReference type="EMBL" id="MLJW01001560">
    <property type="protein sequence ID" value="OIQ77678.1"/>
    <property type="molecule type" value="Genomic_DNA"/>
</dbReference>
<comment type="caution">
    <text evidence="2">The sequence shown here is derived from an EMBL/GenBank/DDBJ whole genome shotgun (WGS) entry which is preliminary data.</text>
</comment>
<proteinExistence type="predicted"/>
<name>A0A1J5Q1W5_9ZZZZ</name>
<sequence length="322" mass="34951">MAVDHAAYDRLAGQARDWTGRQRAADGVQGDALDVRRGEHRERIAEAPVRGSDEDRRARGAHQVGGERGVRLRERAQHPGHRDVDRVGHQGGLVELHPGRPGRRERLEQLGVHGKQVREPVDRREALRGALGGLRERQEGHRPHDHRAGQDAVGQGLRELAHRAVVGEPEDGVRADLGDQVVVVRVEPLGHLGREVVTRAARDGRVPREVQSAVRVGQPGETCRDRADDRRGVEHVVVERERGRDRGDVRAQTEGGEARARPTAQVGRSLLDVGRGRLAGPERLDGLLELAPGPDARVPQNGAGPEVGNGGGDVGHVSPSKE</sequence>
<feature type="compositionally biased region" description="Basic and acidic residues" evidence="1">
    <location>
        <begin position="47"/>
        <end position="58"/>
    </location>
</feature>
<gene>
    <name evidence="2" type="ORF">GALL_406230</name>
</gene>
<organism evidence="2">
    <name type="scientific">mine drainage metagenome</name>
    <dbReference type="NCBI Taxonomy" id="410659"/>
    <lineage>
        <taxon>unclassified sequences</taxon>
        <taxon>metagenomes</taxon>
        <taxon>ecological metagenomes</taxon>
    </lineage>
</organism>
<accession>A0A1J5Q1W5</accession>
<feature type="region of interest" description="Disordered" evidence="1">
    <location>
        <begin position="240"/>
        <end position="322"/>
    </location>
</feature>
<evidence type="ECO:0000256" key="1">
    <source>
        <dbReference type="SAM" id="MobiDB-lite"/>
    </source>
</evidence>
<reference evidence="2" key="1">
    <citation type="submission" date="2016-10" db="EMBL/GenBank/DDBJ databases">
        <title>Sequence of Gallionella enrichment culture.</title>
        <authorList>
            <person name="Poehlein A."/>
            <person name="Muehling M."/>
            <person name="Daniel R."/>
        </authorList>
    </citation>
    <scope>NUCLEOTIDE SEQUENCE</scope>
</reference>
<feature type="region of interest" description="Disordered" evidence="1">
    <location>
        <begin position="47"/>
        <end position="87"/>
    </location>
</feature>
<evidence type="ECO:0000313" key="2">
    <source>
        <dbReference type="EMBL" id="OIQ77678.1"/>
    </source>
</evidence>
<protein>
    <submittedName>
        <fullName evidence="2">Uncharacterized protein</fullName>
    </submittedName>
</protein>
<feature type="compositionally biased region" description="Basic and acidic residues" evidence="1">
    <location>
        <begin position="240"/>
        <end position="260"/>
    </location>
</feature>
<dbReference type="AlphaFoldDB" id="A0A1J5Q1W5"/>